<dbReference type="GO" id="GO:0005634">
    <property type="term" value="C:nucleus"/>
    <property type="evidence" value="ECO:0007669"/>
    <property type="project" value="UniProtKB-SubCell"/>
</dbReference>
<dbReference type="GO" id="GO:0000122">
    <property type="term" value="P:negative regulation of transcription by RNA polymerase II"/>
    <property type="evidence" value="ECO:0007669"/>
    <property type="project" value="TreeGrafter"/>
</dbReference>
<evidence type="ECO:0000256" key="2">
    <source>
        <dbReference type="ARBA" id="ARBA00022723"/>
    </source>
</evidence>
<protein>
    <submittedName>
        <fullName evidence="8">7979_t:CDS:1</fullName>
    </submittedName>
</protein>
<feature type="domain" description="GATA-type" evidence="7">
    <location>
        <begin position="297"/>
        <end position="356"/>
    </location>
</feature>
<dbReference type="GO" id="GO:0008270">
    <property type="term" value="F:zinc ion binding"/>
    <property type="evidence" value="ECO:0007669"/>
    <property type="project" value="UniProtKB-KW"/>
</dbReference>
<dbReference type="PANTHER" id="PTHR10071:SF281">
    <property type="entry name" value="BOX A-BINDING FACTOR-RELATED"/>
    <property type="match status" value="1"/>
</dbReference>
<comment type="subcellular location">
    <subcellularLocation>
        <location evidence="1">Nucleus</location>
    </subcellularLocation>
</comment>
<keyword evidence="4" id="KW-0862">Zinc</keyword>
<dbReference type="InterPro" id="IPR039355">
    <property type="entry name" value="Transcription_factor_GATA"/>
</dbReference>
<dbReference type="EMBL" id="CAJVPL010000973">
    <property type="protein sequence ID" value="CAG8544295.1"/>
    <property type="molecule type" value="Genomic_DNA"/>
</dbReference>
<dbReference type="InterPro" id="IPR013088">
    <property type="entry name" value="Znf_NHR/GATA"/>
</dbReference>
<evidence type="ECO:0000256" key="6">
    <source>
        <dbReference type="PROSITE-ProRule" id="PRU00094"/>
    </source>
</evidence>
<dbReference type="PANTHER" id="PTHR10071">
    <property type="entry name" value="TRANSCRIPTION FACTOR GATA FAMILY MEMBER"/>
    <property type="match status" value="1"/>
</dbReference>
<dbReference type="PROSITE" id="PS50114">
    <property type="entry name" value="GATA_ZN_FINGER_2"/>
    <property type="match status" value="1"/>
</dbReference>
<reference evidence="8" key="1">
    <citation type="submission" date="2021-06" db="EMBL/GenBank/DDBJ databases">
        <authorList>
            <person name="Kallberg Y."/>
            <person name="Tangrot J."/>
            <person name="Rosling A."/>
        </authorList>
    </citation>
    <scope>NUCLEOTIDE SEQUENCE</scope>
    <source>
        <strain evidence="8">MT106</strain>
    </source>
</reference>
<sequence length="419" mass="46626">MSEVNSISEANSSVNNLISESFSPSTTPSLKPNSQIVSRSIETNERYEPKENQIDVILNLDRQHIATEYESLNNAQSYLNNSRVKNQETVIEPNISGSNESLLQPSSNKEYKPFADPKVENILAPPSGANLLLTHMQSLSWEQKYDAKREYPFVNNPSGIHYYASSPFGYFTTYTDVCNFAENGTRSNLSSADPKFSCLDPTCPQCRYEYLMANQSFNSSSVYGSSPGGLPYPQQINTISNIPPALYSSSQSYATNGVRKPEFTTSDLTSQEACSSYSQYSAPVPVTFDEEGPRTKTGELLRCNNCGATETPAWRRDSEGVNLLCNACGLYLKIKGRHRPIEIGPDGEIRLVKPERRNNTHKCEECGVTGINFYRGSDGRQLCDRCGCKEKATLPQSDPSIVFRASSESNEESLRYHPY</sequence>
<dbReference type="Proteomes" id="UP000789831">
    <property type="component" value="Unassembled WGS sequence"/>
</dbReference>
<evidence type="ECO:0000313" key="8">
    <source>
        <dbReference type="EMBL" id="CAG8544295.1"/>
    </source>
</evidence>
<dbReference type="InterPro" id="IPR000679">
    <property type="entry name" value="Znf_GATA"/>
</dbReference>
<evidence type="ECO:0000256" key="5">
    <source>
        <dbReference type="ARBA" id="ARBA00023242"/>
    </source>
</evidence>
<evidence type="ECO:0000256" key="3">
    <source>
        <dbReference type="ARBA" id="ARBA00022771"/>
    </source>
</evidence>
<evidence type="ECO:0000313" key="9">
    <source>
        <dbReference type="Proteomes" id="UP000789831"/>
    </source>
</evidence>
<dbReference type="OrthoDB" id="515401at2759"/>
<keyword evidence="5" id="KW-0539">Nucleus</keyword>
<keyword evidence="9" id="KW-1185">Reference proteome</keyword>
<dbReference type="SUPFAM" id="SSF57716">
    <property type="entry name" value="Glucocorticoid receptor-like (DNA-binding domain)"/>
    <property type="match status" value="1"/>
</dbReference>
<organism evidence="8 9">
    <name type="scientific">Ambispora gerdemannii</name>
    <dbReference type="NCBI Taxonomy" id="144530"/>
    <lineage>
        <taxon>Eukaryota</taxon>
        <taxon>Fungi</taxon>
        <taxon>Fungi incertae sedis</taxon>
        <taxon>Mucoromycota</taxon>
        <taxon>Glomeromycotina</taxon>
        <taxon>Glomeromycetes</taxon>
        <taxon>Archaeosporales</taxon>
        <taxon>Ambisporaceae</taxon>
        <taxon>Ambispora</taxon>
    </lineage>
</organism>
<keyword evidence="2" id="KW-0479">Metal-binding</keyword>
<accession>A0A9N9AW41</accession>
<dbReference type="PROSITE" id="PS00344">
    <property type="entry name" value="GATA_ZN_FINGER_1"/>
    <property type="match status" value="1"/>
</dbReference>
<dbReference type="AlphaFoldDB" id="A0A9N9AW41"/>
<evidence type="ECO:0000256" key="1">
    <source>
        <dbReference type="ARBA" id="ARBA00004123"/>
    </source>
</evidence>
<dbReference type="CDD" id="cd00202">
    <property type="entry name" value="ZnF_GATA"/>
    <property type="match status" value="1"/>
</dbReference>
<dbReference type="GO" id="GO:0000981">
    <property type="term" value="F:DNA-binding transcription factor activity, RNA polymerase II-specific"/>
    <property type="evidence" value="ECO:0007669"/>
    <property type="project" value="TreeGrafter"/>
</dbReference>
<comment type="caution">
    <text evidence="8">The sequence shown here is derived from an EMBL/GenBank/DDBJ whole genome shotgun (WGS) entry which is preliminary data.</text>
</comment>
<dbReference type="Gene3D" id="3.30.50.10">
    <property type="entry name" value="Erythroid Transcription Factor GATA-1, subunit A"/>
    <property type="match status" value="1"/>
</dbReference>
<evidence type="ECO:0000256" key="4">
    <source>
        <dbReference type="ARBA" id="ARBA00022833"/>
    </source>
</evidence>
<name>A0A9N9AW41_9GLOM</name>
<dbReference type="GO" id="GO:0000978">
    <property type="term" value="F:RNA polymerase II cis-regulatory region sequence-specific DNA binding"/>
    <property type="evidence" value="ECO:0007669"/>
    <property type="project" value="TreeGrafter"/>
</dbReference>
<gene>
    <name evidence="8" type="ORF">AGERDE_LOCUS6343</name>
</gene>
<keyword evidence="3 6" id="KW-0863">Zinc-finger</keyword>
<proteinExistence type="predicted"/>
<evidence type="ECO:0000259" key="7">
    <source>
        <dbReference type="PROSITE" id="PS50114"/>
    </source>
</evidence>
<dbReference type="SMART" id="SM00401">
    <property type="entry name" value="ZnF_GATA"/>
    <property type="match status" value="1"/>
</dbReference>
<dbReference type="Pfam" id="PF00320">
    <property type="entry name" value="GATA"/>
    <property type="match status" value="1"/>
</dbReference>
<dbReference type="GO" id="GO:0045944">
    <property type="term" value="P:positive regulation of transcription by RNA polymerase II"/>
    <property type="evidence" value="ECO:0007669"/>
    <property type="project" value="TreeGrafter"/>
</dbReference>